<dbReference type="OrthoDB" id="1417318at2"/>
<proteinExistence type="predicted"/>
<comment type="caution">
    <text evidence="1">The sequence shown here is derived from an EMBL/GenBank/DDBJ whole genome shotgun (WGS) entry which is preliminary data.</text>
</comment>
<dbReference type="EMBL" id="SJSO01000005">
    <property type="protein sequence ID" value="TCD27796.1"/>
    <property type="molecule type" value="Genomic_DNA"/>
</dbReference>
<keyword evidence="2" id="KW-1185">Reference proteome</keyword>
<dbReference type="Gene3D" id="3.90.550.10">
    <property type="entry name" value="Spore Coat Polysaccharide Biosynthesis Protein SpsA, Chain A"/>
    <property type="match status" value="1"/>
</dbReference>
<dbReference type="InterPro" id="IPR029044">
    <property type="entry name" value="Nucleotide-diphossugar_trans"/>
</dbReference>
<protein>
    <recommendedName>
        <fullName evidence="3">Glycosyl transferase family 25</fullName>
    </recommendedName>
</protein>
<evidence type="ECO:0008006" key="3">
    <source>
        <dbReference type="Google" id="ProtNLM"/>
    </source>
</evidence>
<dbReference type="AlphaFoldDB" id="A0A4R0Q836"/>
<name>A0A4R0Q836_9SPHI</name>
<evidence type="ECO:0000313" key="1">
    <source>
        <dbReference type="EMBL" id="TCD27796.1"/>
    </source>
</evidence>
<sequence>MKKKDIGNGTSIPTYAINLRERTDRVDHIKSQFEGRSEFDLKLLQTDKHEIGTIGLWQNIVKIITEAKKKDIEYVIICEDDHVFTNKYMPKMLYEYIFLCQQKKVDILLGGVSWFNDALQISKNLFWVDQFTGLQFVVVFKRFFEVILEAGFNDIDTADLKISSLAKNKLVIYPFISIQKEFGYSDVTAKNNAGGYVDSIFKNTLAMMDKIAKVKRFYQNILKGEKVDDFAADDFSIPTYVINLPKRQERLEHAKLQFAGRCEFDVNVIEACEHQIGAVGLWQSIRKIIKIAIENDDDVIIICEDDHVFTEEYTKEKLLENIIRANDLGTYVVFGGIGNYGTAVPVAGNLWWIDSLWSTQFVIVFKQFFQQILDEPFLETVTSDGKFSEMTSRKMVIYPFISVQKDFGYSDICLRESYRGDDTFRDTSFRLDKLKRVLL</sequence>
<organism evidence="1 2">
    <name type="scientific">Pedobacter psychrodurus</name>
    <dbReference type="NCBI Taxonomy" id="2530456"/>
    <lineage>
        <taxon>Bacteria</taxon>
        <taxon>Pseudomonadati</taxon>
        <taxon>Bacteroidota</taxon>
        <taxon>Sphingobacteriia</taxon>
        <taxon>Sphingobacteriales</taxon>
        <taxon>Sphingobacteriaceae</taxon>
        <taxon>Pedobacter</taxon>
    </lineage>
</organism>
<reference evidence="1 2" key="1">
    <citation type="submission" date="2019-02" db="EMBL/GenBank/DDBJ databases">
        <title>Pedobacter sp. RP-3-21 sp. nov., isolated from Arctic soil.</title>
        <authorList>
            <person name="Dahal R.H."/>
        </authorList>
    </citation>
    <scope>NUCLEOTIDE SEQUENCE [LARGE SCALE GENOMIC DNA]</scope>
    <source>
        <strain evidence="1 2">RP-3-21</strain>
    </source>
</reference>
<gene>
    <name evidence="1" type="ORF">EZ456_07560</name>
</gene>
<dbReference type="RefSeq" id="WP_131528837.1">
    <property type="nucleotide sequence ID" value="NZ_SJSO01000005.1"/>
</dbReference>
<evidence type="ECO:0000313" key="2">
    <source>
        <dbReference type="Proteomes" id="UP000293925"/>
    </source>
</evidence>
<dbReference type="Proteomes" id="UP000293925">
    <property type="component" value="Unassembled WGS sequence"/>
</dbReference>
<accession>A0A4R0Q836</accession>